<dbReference type="PANTHER" id="PTHR47169">
    <property type="entry name" value="OS01G0541250 PROTEIN"/>
    <property type="match status" value="1"/>
</dbReference>
<accession>A0A024THY2</accession>
<gene>
    <name evidence="1" type="ORF">H310_12440</name>
</gene>
<dbReference type="OrthoDB" id="123105at2759"/>
<organism evidence="1">
    <name type="scientific">Aphanomyces invadans</name>
    <dbReference type="NCBI Taxonomy" id="157072"/>
    <lineage>
        <taxon>Eukaryota</taxon>
        <taxon>Sar</taxon>
        <taxon>Stramenopiles</taxon>
        <taxon>Oomycota</taxon>
        <taxon>Saprolegniomycetes</taxon>
        <taxon>Saprolegniales</taxon>
        <taxon>Verrucalvaceae</taxon>
        <taxon>Aphanomyces</taxon>
    </lineage>
</organism>
<dbReference type="AlphaFoldDB" id="A0A024THY2"/>
<dbReference type="GO" id="GO:0003676">
    <property type="term" value="F:nucleic acid binding"/>
    <property type="evidence" value="ECO:0007669"/>
    <property type="project" value="InterPro"/>
</dbReference>
<reference evidence="1" key="1">
    <citation type="submission" date="2013-12" db="EMBL/GenBank/DDBJ databases">
        <title>The Genome Sequence of Aphanomyces invadans NJM9701.</title>
        <authorList>
            <consortium name="The Broad Institute Genomics Platform"/>
            <person name="Russ C."/>
            <person name="Tyler B."/>
            <person name="van West P."/>
            <person name="Dieguez-Uribeondo J."/>
            <person name="Young S.K."/>
            <person name="Zeng Q."/>
            <person name="Gargeya S."/>
            <person name="Fitzgerald M."/>
            <person name="Abouelleil A."/>
            <person name="Alvarado L."/>
            <person name="Chapman S.B."/>
            <person name="Gainer-Dewar J."/>
            <person name="Goldberg J."/>
            <person name="Griggs A."/>
            <person name="Gujja S."/>
            <person name="Hansen M."/>
            <person name="Howarth C."/>
            <person name="Imamovic A."/>
            <person name="Ireland A."/>
            <person name="Larimer J."/>
            <person name="McCowan C."/>
            <person name="Murphy C."/>
            <person name="Pearson M."/>
            <person name="Poon T.W."/>
            <person name="Priest M."/>
            <person name="Roberts A."/>
            <person name="Saif S."/>
            <person name="Shea T."/>
            <person name="Sykes S."/>
            <person name="Wortman J."/>
            <person name="Nusbaum C."/>
            <person name="Birren B."/>
        </authorList>
    </citation>
    <scope>NUCLEOTIDE SEQUENCE [LARGE SCALE GENOMIC DNA]</scope>
    <source>
        <strain evidence="1">NJM9701</strain>
    </source>
</reference>
<dbReference type="InterPro" id="IPR036397">
    <property type="entry name" value="RNaseH_sf"/>
</dbReference>
<dbReference type="PANTHER" id="PTHR47169:SF2">
    <property type="entry name" value="OS01G0541250 PROTEIN"/>
    <property type="match status" value="1"/>
</dbReference>
<evidence type="ECO:0008006" key="2">
    <source>
        <dbReference type="Google" id="ProtNLM"/>
    </source>
</evidence>
<sequence length="242" mass="26993">MSSARRTQRELCEKAKREIVTVLQDSLCMGKLPHGTIKATLQKGSTKSLKKGRVGRKARYTTDEIKAAIQEVPHQQRSTMRDLSDATGISAFTLNKALKTGVVQRRSTRLKTLLTDANKYERLDFYCAHLVLSRSAIDEYLVAVAEGNGSSSDETTRTGSPSEVPFSGMWDVVHLDEKWFNADKDRRKVYLVDGEEVKPRGCKSKRFLPKVMFLCAVARPQPALGFDVKIGLWPFVAAAARS</sequence>
<dbReference type="GeneID" id="20089490"/>
<name>A0A024THY2_9STRA</name>
<evidence type="ECO:0000313" key="1">
    <source>
        <dbReference type="EMBL" id="ETV93673.1"/>
    </source>
</evidence>
<proteinExistence type="predicted"/>
<dbReference type="Gene3D" id="3.30.420.10">
    <property type="entry name" value="Ribonuclease H-like superfamily/Ribonuclease H"/>
    <property type="match status" value="1"/>
</dbReference>
<dbReference type="VEuPathDB" id="FungiDB:H310_12440"/>
<dbReference type="EMBL" id="KI913990">
    <property type="protein sequence ID" value="ETV93673.1"/>
    <property type="molecule type" value="Genomic_DNA"/>
</dbReference>
<protein>
    <recommendedName>
        <fullName evidence="2">Transposase Tc1-like domain-containing protein</fullName>
    </recommendedName>
</protein>
<dbReference type="RefSeq" id="XP_008877714.1">
    <property type="nucleotide sequence ID" value="XM_008879492.1"/>
</dbReference>